<keyword evidence="3" id="KW-0238">DNA-binding</keyword>
<dbReference type="GO" id="GO:0000978">
    <property type="term" value="F:RNA polymerase II cis-regulatory region sequence-specific DNA binding"/>
    <property type="evidence" value="ECO:0007669"/>
    <property type="project" value="TreeGrafter"/>
</dbReference>
<dbReference type="InterPro" id="IPR057520">
    <property type="entry name" value="GRHL1/CP2_C"/>
</dbReference>
<evidence type="ECO:0000256" key="2">
    <source>
        <dbReference type="ARBA" id="ARBA00023015"/>
    </source>
</evidence>
<feature type="coiled-coil region" evidence="6">
    <location>
        <begin position="426"/>
        <end position="453"/>
    </location>
</feature>
<dbReference type="PROSITE" id="PS51968">
    <property type="entry name" value="GRH_CP2_DB"/>
    <property type="match status" value="1"/>
</dbReference>
<dbReference type="GO" id="GO:0005634">
    <property type="term" value="C:nucleus"/>
    <property type="evidence" value="ECO:0007669"/>
    <property type="project" value="UniProtKB-SubCell"/>
</dbReference>
<evidence type="ECO:0000256" key="7">
    <source>
        <dbReference type="SAM" id="MobiDB-lite"/>
    </source>
</evidence>
<evidence type="ECO:0000313" key="9">
    <source>
        <dbReference type="EMBL" id="KFX50662.1"/>
    </source>
</evidence>
<keyword evidence="6" id="KW-0175">Coiled coil</keyword>
<dbReference type="Pfam" id="PF25416">
    <property type="entry name" value="GRHL1_C"/>
    <property type="match status" value="1"/>
</dbReference>
<reference evidence="9" key="1">
    <citation type="journal article" date="2014" name="PLoS Genet.">
        <title>Signature Gene Expression Reveals Novel Clues to the Molecular Mechanisms of Dimorphic Transition in Penicillium marneffei.</title>
        <authorList>
            <person name="Yang E."/>
            <person name="Wang G."/>
            <person name="Cai J."/>
            <person name="Woo P.C."/>
            <person name="Lau S.K."/>
            <person name="Yuen K.-Y."/>
            <person name="Chow W.-N."/>
            <person name="Lin X."/>
        </authorList>
    </citation>
    <scope>NUCLEOTIDE SEQUENCE [LARGE SCALE GENOMIC DNA]</scope>
    <source>
        <strain evidence="9">PM1</strain>
    </source>
</reference>
<dbReference type="PANTHER" id="PTHR11037:SF20">
    <property type="entry name" value="PROTEIN GRAINYHEAD"/>
    <property type="match status" value="1"/>
</dbReference>
<dbReference type="Pfam" id="PF04516">
    <property type="entry name" value="CP2"/>
    <property type="match status" value="1"/>
</dbReference>
<evidence type="ECO:0000256" key="3">
    <source>
        <dbReference type="ARBA" id="ARBA00023125"/>
    </source>
</evidence>
<comment type="caution">
    <text evidence="9">The sequence shown here is derived from an EMBL/GenBank/DDBJ whole genome shotgun (WGS) entry which is preliminary data.</text>
</comment>
<comment type="subcellular location">
    <subcellularLocation>
        <location evidence="1">Nucleus</location>
    </subcellularLocation>
</comment>
<dbReference type="AlphaFoldDB" id="A0A093VDQ1"/>
<proteinExistence type="predicted"/>
<feature type="region of interest" description="Disordered" evidence="7">
    <location>
        <begin position="1"/>
        <end position="56"/>
    </location>
</feature>
<feature type="domain" description="Grh/CP2 DB" evidence="8">
    <location>
        <begin position="228"/>
        <end position="480"/>
    </location>
</feature>
<evidence type="ECO:0000256" key="1">
    <source>
        <dbReference type="ARBA" id="ARBA00004123"/>
    </source>
</evidence>
<dbReference type="eggNOG" id="KOG4091">
    <property type="taxonomic scope" value="Eukaryota"/>
</dbReference>
<feature type="compositionally biased region" description="Low complexity" evidence="7">
    <location>
        <begin position="574"/>
        <end position="587"/>
    </location>
</feature>
<dbReference type="InterPro" id="IPR007604">
    <property type="entry name" value="CP2"/>
</dbReference>
<protein>
    <submittedName>
        <fullName evidence="9">Grainyhead-like protein 2 like</fullName>
    </submittedName>
</protein>
<evidence type="ECO:0000256" key="6">
    <source>
        <dbReference type="SAM" id="Coils"/>
    </source>
</evidence>
<dbReference type="PANTHER" id="PTHR11037">
    <property type="entry name" value="TRANSCRIPTION FACTOR CP2"/>
    <property type="match status" value="1"/>
</dbReference>
<organism evidence="9">
    <name type="scientific">Talaromyces marneffei PM1</name>
    <dbReference type="NCBI Taxonomy" id="1077442"/>
    <lineage>
        <taxon>Eukaryota</taxon>
        <taxon>Fungi</taxon>
        <taxon>Dikarya</taxon>
        <taxon>Ascomycota</taxon>
        <taxon>Pezizomycotina</taxon>
        <taxon>Eurotiomycetes</taxon>
        <taxon>Eurotiomycetidae</taxon>
        <taxon>Eurotiales</taxon>
        <taxon>Trichocomaceae</taxon>
        <taxon>Talaromyces</taxon>
        <taxon>Talaromyces sect. Talaromyces</taxon>
    </lineage>
</organism>
<keyword evidence="5" id="KW-0539">Nucleus</keyword>
<sequence>MFRNRRTSQKPDEELISKFKKTFPDVNSTGPMPSDSRHTGSINPAAVEGGMPGQSDEDEIKVNDPTPRNLQDLRFTPSLMDPNSFQFMALANQPPGYYTPTPGGLTTIYHHQAGDLHTPLGYNLVTPISMPNTLSAGFPAGPNGELHVNHFPAQQQQFMPQHYNPYVQQTAFAPSAFMHQDSAYDPMDRSEESSMDQVTVPGAQPMNLMMPSVGFEDQMEVASETDSEKFRFSVTLRAPTAMVKHADEIPVTYLNKGQAYSISVVDTSPPPPGVQLRKYRTYIRVSFEDEQQRSKPSSCWQLWKEGRGSSEAHQRGGKLLAVEYVDPNQGAEGDQSQRQVELEKASFDGFCVTWTANSASASADCAVSVRFNFLSTDFSHSKGVKGIPVRFCAKTEILSPSDTTPDLPMSEVSYCKVKLFRDHGAERKLSNDVAHVKKTMEKLKQQMAQLEMGGGNFGKRKRSNVNVLVQSDTARPVKIPKNKRTWSMDSQENGGKLSPEDDLHLKYAMMQDMFSSTRPVSVLGLRGDDQDDPDLFPVVLPGDLQEFKFEGLSRRSTRESLCSNDAASGISHILSPSNSSLSNTNSPRRPPETQLSNQIYMSQDEGMEWSNAALPTQPVKVKKGATGYIEAIDIDPTYRPPAERPPKPIACFYIRFLDEQNGDYYRAVYLTERTVQDLMTKISEKYKIDPDRIVRILRVSREGVKVMVDDDVVQQLPEGQDMLAEIIETSKLEVTTPDISTPPTAAVEVKLTY</sequence>
<evidence type="ECO:0000256" key="5">
    <source>
        <dbReference type="ARBA" id="ARBA00023242"/>
    </source>
</evidence>
<accession>A0A093VDQ1</accession>
<gene>
    <name evidence="9" type="ORF">GQ26_0073210</name>
</gene>
<keyword evidence="4" id="KW-0804">Transcription</keyword>
<dbReference type="GO" id="GO:0001228">
    <property type="term" value="F:DNA-binding transcription activator activity, RNA polymerase II-specific"/>
    <property type="evidence" value="ECO:0007669"/>
    <property type="project" value="TreeGrafter"/>
</dbReference>
<dbReference type="EMBL" id="JPOX01000007">
    <property type="protein sequence ID" value="KFX50662.1"/>
    <property type="molecule type" value="Genomic_DNA"/>
</dbReference>
<feature type="region of interest" description="Disordered" evidence="7">
    <location>
        <begin position="573"/>
        <end position="593"/>
    </location>
</feature>
<evidence type="ECO:0000256" key="4">
    <source>
        <dbReference type="ARBA" id="ARBA00023163"/>
    </source>
</evidence>
<evidence type="ECO:0000259" key="8">
    <source>
        <dbReference type="PROSITE" id="PS51968"/>
    </source>
</evidence>
<keyword evidence="2" id="KW-0805">Transcription regulation</keyword>
<name>A0A093VDQ1_TALMA</name>
<dbReference type="InterPro" id="IPR040167">
    <property type="entry name" value="TF_CP2-like"/>
</dbReference>